<keyword evidence="1" id="KW-1133">Transmembrane helix</keyword>
<feature type="transmembrane region" description="Helical" evidence="1">
    <location>
        <begin position="382"/>
        <end position="401"/>
    </location>
</feature>
<dbReference type="OrthoDB" id="75876at2759"/>
<feature type="transmembrane region" description="Helical" evidence="1">
    <location>
        <begin position="511"/>
        <end position="534"/>
    </location>
</feature>
<protein>
    <submittedName>
        <fullName evidence="3">Aste57867_24219 protein</fullName>
    </submittedName>
</protein>
<gene>
    <name evidence="3" type="primary">Aste57867_24219</name>
    <name evidence="2" type="ORF">As57867_024144</name>
    <name evidence="3" type="ORF">ASTE57867_24219</name>
</gene>
<dbReference type="Proteomes" id="UP000332933">
    <property type="component" value="Unassembled WGS sequence"/>
</dbReference>
<dbReference type="EMBL" id="VJMH01007374">
    <property type="protein sequence ID" value="KAF0683749.1"/>
    <property type="molecule type" value="Genomic_DNA"/>
</dbReference>
<feature type="transmembrane region" description="Helical" evidence="1">
    <location>
        <begin position="447"/>
        <end position="467"/>
    </location>
</feature>
<proteinExistence type="predicted"/>
<reference evidence="3 4" key="1">
    <citation type="submission" date="2019-03" db="EMBL/GenBank/DDBJ databases">
        <authorList>
            <person name="Gaulin E."/>
            <person name="Dumas B."/>
        </authorList>
    </citation>
    <scope>NUCLEOTIDE SEQUENCE [LARGE SCALE GENOMIC DNA]</scope>
    <source>
        <strain evidence="3">CBS 568.67</strain>
    </source>
</reference>
<evidence type="ECO:0000313" key="3">
    <source>
        <dbReference type="EMBL" id="VFU00860.1"/>
    </source>
</evidence>
<sequence length="668" mass="73495">MGFLPSWKSFRYTITGNSSNNRTSANTTHENAAAQTEKTASYVALGRVFSNVVAAMILFLPMVTLIVLISQGMFDRLIISVNTQTAVLYWHDLAKSCVLTSSGWVANSYVPVIVQTNERLNERTLIRCDAATLAVMPLPAFMAIGTAMAQQLASEMHEAGGTLKITTCTIGGTSDVGWANLQFIAGYDYFPDCLPTAPQDIASIAMLETTIRDNHVDGLFFLTLYSDLDPTMTILNYANSDGTFQNVMANPKRTLFTASGGIETDSLGGDYIIYSRPLGERYRVMGYCVTEIEELSQVNIDQGLTGWSQGKHSKHPVVPGWACGHQVQNSGELIGMQIFFIVGTLILFAGDVFITFEGFGGVLQGHPVLTYTILAGLERRKLLVAFVVCNAMPGLLYADVSRIYYFTKNGFKIWCLSCIMVANFFTFGLILAVSILDMIPLRLLKVVSYNAPIYLYSSITAITIACCQNSIYQRAYNMFFAASPFVTLHVNDADWPSGSYTAVGTPMAFTYLTIAVVQPLLVTFASSIVISTLMRVLKYKSVLMNLSWCKTNSFLTHVTVPNFITSLPLEQSNAIKMGNKMFCKPSTQALMGYATVVAKQSEANVVDEKRKPSASPNFVISIYTLVPSMLLPSLFKQHGKIENNQFTPSLNTNLEKRRYTHTRGACVV</sequence>
<feature type="transmembrane region" description="Helical" evidence="1">
    <location>
        <begin position="48"/>
        <end position="69"/>
    </location>
</feature>
<evidence type="ECO:0000313" key="4">
    <source>
        <dbReference type="Proteomes" id="UP000332933"/>
    </source>
</evidence>
<keyword evidence="4" id="KW-1185">Reference proteome</keyword>
<organism evidence="3 4">
    <name type="scientific">Aphanomyces stellatus</name>
    <dbReference type="NCBI Taxonomy" id="120398"/>
    <lineage>
        <taxon>Eukaryota</taxon>
        <taxon>Sar</taxon>
        <taxon>Stramenopiles</taxon>
        <taxon>Oomycota</taxon>
        <taxon>Saprolegniomycetes</taxon>
        <taxon>Saprolegniales</taxon>
        <taxon>Verrucalvaceae</taxon>
        <taxon>Aphanomyces</taxon>
    </lineage>
</organism>
<evidence type="ECO:0000313" key="2">
    <source>
        <dbReference type="EMBL" id="KAF0683749.1"/>
    </source>
</evidence>
<dbReference type="EMBL" id="CAADRA010007400">
    <property type="protein sequence ID" value="VFU00860.1"/>
    <property type="molecule type" value="Genomic_DNA"/>
</dbReference>
<evidence type="ECO:0000256" key="1">
    <source>
        <dbReference type="SAM" id="Phobius"/>
    </source>
</evidence>
<name>A0A485LQY2_9STRA</name>
<reference evidence="2" key="2">
    <citation type="submission" date="2019-06" db="EMBL/GenBank/DDBJ databases">
        <title>Genomics analysis of Aphanomyces spp. identifies a new class of oomycete effector associated with host adaptation.</title>
        <authorList>
            <person name="Gaulin E."/>
        </authorList>
    </citation>
    <scope>NUCLEOTIDE SEQUENCE</scope>
    <source>
        <strain evidence="2">CBS 578.67</strain>
    </source>
</reference>
<dbReference type="AlphaFoldDB" id="A0A485LQY2"/>
<feature type="transmembrane region" description="Helical" evidence="1">
    <location>
        <begin position="338"/>
        <end position="362"/>
    </location>
</feature>
<feature type="transmembrane region" description="Helical" evidence="1">
    <location>
        <begin position="413"/>
        <end position="435"/>
    </location>
</feature>
<keyword evidence="1" id="KW-0472">Membrane</keyword>
<accession>A0A485LQY2</accession>
<keyword evidence="1" id="KW-0812">Transmembrane</keyword>